<dbReference type="InterPro" id="IPR027417">
    <property type="entry name" value="P-loop_NTPase"/>
</dbReference>
<dbReference type="EMBL" id="AOLK01000007">
    <property type="protein sequence ID" value="ELZ88259.1"/>
    <property type="molecule type" value="Genomic_DNA"/>
</dbReference>
<keyword evidence="4" id="KW-1185">Reference proteome</keyword>
<evidence type="ECO:0000313" key="3">
    <source>
        <dbReference type="EMBL" id="ELZ88259.1"/>
    </source>
</evidence>
<dbReference type="InterPro" id="IPR057574">
    <property type="entry name" value="nSTAND_NTPase5_dom"/>
</dbReference>
<dbReference type="SUPFAM" id="SSF52540">
    <property type="entry name" value="P-loop containing nucleoside triphosphate hydrolases"/>
    <property type="match status" value="1"/>
</dbReference>
<keyword evidence="1" id="KW-0175">Coiled coil</keyword>
<evidence type="ECO:0000259" key="2">
    <source>
        <dbReference type="Pfam" id="PF25199"/>
    </source>
</evidence>
<feature type="coiled-coil region" evidence="1">
    <location>
        <begin position="780"/>
        <end position="831"/>
    </location>
</feature>
<evidence type="ECO:0000313" key="4">
    <source>
        <dbReference type="Proteomes" id="UP000011612"/>
    </source>
</evidence>
<dbReference type="AlphaFoldDB" id="M0HYQ8"/>
<protein>
    <recommendedName>
        <fullName evidence="2">Novel STAND NTPase 5 domain-containing protein</fullName>
    </recommendedName>
</protein>
<evidence type="ECO:0000256" key="1">
    <source>
        <dbReference type="SAM" id="Coils"/>
    </source>
</evidence>
<reference evidence="3 4" key="1">
    <citation type="journal article" date="2014" name="PLoS Genet.">
        <title>Phylogenetically driven sequencing of extremely halophilic archaea reveals strategies for static and dynamic osmo-response.</title>
        <authorList>
            <person name="Becker E.A."/>
            <person name="Seitzer P.M."/>
            <person name="Tritt A."/>
            <person name="Larsen D."/>
            <person name="Krusor M."/>
            <person name="Yao A.I."/>
            <person name="Wu D."/>
            <person name="Madern D."/>
            <person name="Eisen J.A."/>
            <person name="Darling A.E."/>
            <person name="Facciotti M.T."/>
        </authorList>
    </citation>
    <scope>NUCLEOTIDE SEQUENCE [LARGE SCALE GENOMIC DNA]</scope>
    <source>
        <strain evidence="3 4">ATCC BAA-1513</strain>
    </source>
</reference>
<accession>M0HYQ8</accession>
<dbReference type="PATRIC" id="fig|1230453.4.peg.301"/>
<proteinExistence type="predicted"/>
<sequence length="1227" mass="140674">MHFLNEAVENAASQVAEDHDGLDSDVFIHIFQDDEVIKLVKEFEDGSSLITPENIADTFNDDLLGEEVETPPEELVLEFLNQLEVEISQNQEIGSKLRTIYLQRIHQYSEDLDGGQEEILRGIQEIEARIPTDKGYDIFQPINERFGQQLDGEDPGNRYDLPLFGRENELNRVRNFPEADEDVLILTGRAGIGKTRLVVEGSLLLEAENPDWQVYWTDIDAGNIDDGLEELDLEDRNTILFVDDARNTGQIRRLFDLVDQHQPRLKLIFAERLHFTSTLQSHGNRLRGIEIDTVELPRLDTNDVHSILQEYYGITDLSTLERIAAISEGIPLFAHLLAEQSSRGEQADSVAQEDVLEEVFEDIINDIQRLDGVGDTKDLETYVKYLAAVGELDTDNDEQIKRFREVLNIDETTEENLRETLTEYIGLVAEHGSSLTIQPDALQEYIVYDSFFSDSPRNYQDKIYDNFSEFTGKNQINQLAVIHRRYDCRDARKTIRDALNSELDLLNEYGFAKRVRLLRRFKVLGSAYPHYAIRLVKKSLREELPEDQEDEQLFRSSMYTASPAGDLLIESIDLLSNALQGEPEEATVWLLRIAVDHPSQSQLRTESVEQKLKQAMRPGLQRSPAAQQKILEVIGENFLNEEIKKELRLDLLDIIGETSKIEIHDFSVDPVDHSQVRSWQGDLQMTELQVELRKQAVEYLIQIIWEDSHPEVRRKAAKKLMNFENSQARYHGKNQEVINEEELIRILEFASEYVLQNEDLQCIDTLSKLAGRENAEELGIESNVRELEEALAENERYQLLQNMRYRPPKKMEEREAEIRRFAEDLNEEELEPSDFSDIVSELTDTSFNQFFRVLAAERPEYGEKLLEADDSDLNSCKPQVLVGLCSSDPDQGKELVDQYIEEEQFELVSAGLSALAIQDLDFAKENVNELLEDRSEIPRELASGLSQVVHGYWKDHQDWTESVLLTLLQDAESLDLQSVDNILRPLPLHKDDSEEVDGGILEEVLDYAEKRENLASESHSVELVIQEVAERNPEQFVDFALQRLENEYTGVSLLPTHLDIGTDRMKEADSYKSAVSKICDRILDTDYYTPMAFSDLTGGFPIADITEHLLPRIPDCSEEQLLQVIWYCKSLPVTEDTKKIYRKVVTEGVDNIQESESVQNVIHSALYTDAMASVSLSGVSKKEDEIEMLRDWQEDTSLPSSVHLFAEEAEDRLLDGIERQEDRLNDF</sequence>
<dbReference type="Proteomes" id="UP000011612">
    <property type="component" value="Unassembled WGS sequence"/>
</dbReference>
<comment type="caution">
    <text evidence="3">The sequence shown here is derived from an EMBL/GenBank/DDBJ whole genome shotgun (WGS) entry which is preliminary data.</text>
</comment>
<organism evidence="3 4">
    <name type="scientific">Haloferax elongans ATCC BAA-1513</name>
    <dbReference type="NCBI Taxonomy" id="1230453"/>
    <lineage>
        <taxon>Archaea</taxon>
        <taxon>Methanobacteriati</taxon>
        <taxon>Methanobacteriota</taxon>
        <taxon>Stenosarchaea group</taxon>
        <taxon>Halobacteria</taxon>
        <taxon>Halobacteriales</taxon>
        <taxon>Haloferacaceae</taxon>
        <taxon>Haloferax</taxon>
    </lineage>
</organism>
<name>M0HYQ8_HALEO</name>
<feature type="domain" description="Novel STAND NTPase 5" evidence="2">
    <location>
        <begin position="177"/>
        <end position="274"/>
    </location>
</feature>
<gene>
    <name evidence="3" type="ORF">C453_01745</name>
</gene>
<dbReference type="Pfam" id="PF25199">
    <property type="entry name" value="nSTAND_NTPase5"/>
    <property type="match status" value="1"/>
</dbReference>